<dbReference type="InterPro" id="IPR046866">
    <property type="entry name" value="FapA_N"/>
</dbReference>
<keyword evidence="1" id="KW-0175">Coiled coil</keyword>
<evidence type="ECO:0000256" key="1">
    <source>
        <dbReference type="SAM" id="Coils"/>
    </source>
</evidence>
<evidence type="ECO:0000259" key="2">
    <source>
        <dbReference type="Pfam" id="PF20250"/>
    </source>
</evidence>
<dbReference type="PANTHER" id="PTHR38032">
    <property type="entry name" value="POLYMERASE-RELATED"/>
    <property type="match status" value="1"/>
</dbReference>
<sequence length="547" mass="57918">MVNSELEGSGLLIQLSPEGDKLLGAFTPTVQRKQLDAAAVKRGAAQEGFGDFFFSEDAISELLRRCEVSPIAFTLQIGERRDATLAIIVSEDYMSATASITPALGGKRITKEDILKELEERGVKAGFLYDEIDQIVEAGQASRHTVAAGTPPAPGEDSQFVSLLPQGREMVPQVGDGDTADYRNLGDLVSVSLGDPLMRRTPPTKGIPGVNLFGVELSTSDGVEIPWAENLSNVACDLNDADLLLAGCSGFPVTVPHGIVVEPVLKLKRVDLSTGNVRVKGALEIEGDVTEGMLVTATEWITVGGIVEAARVEAGGDIEIKGGVIGHSKLSLAKSEGLSGAAQVKAGGRVSVQFAENALITAGTEIAVQHLVMQSELTSAGTITVGETGGRKGHIIGGLCRAAELVHAIVIGSHAGVPTVVEVGVDPALNQKLSFVKDTLEEKNGRLEELTKTLAYVRENPGSMEPGLFQLKEKVYAKLQGEIAELTGEKKRLQKRMEINAQARVEVERDAFLGVQVRIGSAALQIEDDLLAPTFTLGENGVEFICK</sequence>
<feature type="coiled-coil region" evidence="1">
    <location>
        <begin position="433"/>
        <end position="503"/>
    </location>
</feature>
<dbReference type="AlphaFoldDB" id="A0A6V8NAE1"/>
<dbReference type="InterPro" id="IPR005646">
    <property type="entry name" value="FapA"/>
</dbReference>
<dbReference type="Pfam" id="PF20250">
    <property type="entry name" value="FapA_N"/>
    <property type="match status" value="1"/>
</dbReference>
<dbReference type="Pfam" id="PF03961">
    <property type="entry name" value="FapA"/>
    <property type="match status" value="1"/>
</dbReference>
<gene>
    <name evidence="3" type="ORF">GMLC_30450</name>
</gene>
<keyword evidence="4" id="KW-1185">Reference proteome</keyword>
<dbReference type="Proteomes" id="UP000587586">
    <property type="component" value="Unassembled WGS sequence"/>
</dbReference>
<proteinExistence type="predicted"/>
<organism evidence="3 4">
    <name type="scientific">Geomonas limicola</name>
    <dbReference type="NCBI Taxonomy" id="2740186"/>
    <lineage>
        <taxon>Bacteria</taxon>
        <taxon>Pseudomonadati</taxon>
        <taxon>Thermodesulfobacteriota</taxon>
        <taxon>Desulfuromonadia</taxon>
        <taxon>Geobacterales</taxon>
        <taxon>Geobacteraceae</taxon>
        <taxon>Geomonas</taxon>
    </lineage>
</organism>
<dbReference type="EMBL" id="BLXZ01000006">
    <property type="protein sequence ID" value="GFO69466.1"/>
    <property type="molecule type" value="Genomic_DNA"/>
</dbReference>
<feature type="domain" description="Flagellar Assembly Protein A N-terminal region" evidence="2">
    <location>
        <begin position="86"/>
        <end position="255"/>
    </location>
</feature>
<evidence type="ECO:0000313" key="4">
    <source>
        <dbReference type="Proteomes" id="UP000587586"/>
    </source>
</evidence>
<protein>
    <recommendedName>
        <fullName evidence="2">Flagellar Assembly Protein A N-terminal region domain-containing protein</fullName>
    </recommendedName>
</protein>
<dbReference type="PANTHER" id="PTHR38032:SF1">
    <property type="entry name" value="RNA-BINDING PROTEIN KHPB N-TERMINAL DOMAIN-CONTAINING PROTEIN"/>
    <property type="match status" value="1"/>
</dbReference>
<comment type="caution">
    <text evidence="3">The sequence shown here is derived from an EMBL/GenBank/DDBJ whole genome shotgun (WGS) entry which is preliminary data.</text>
</comment>
<accession>A0A6V8NAE1</accession>
<dbReference type="RefSeq" id="WP_183362047.1">
    <property type="nucleotide sequence ID" value="NZ_BLXZ01000006.1"/>
</dbReference>
<dbReference type="InterPro" id="IPR046865">
    <property type="entry name" value="FapA_b_solenoid"/>
</dbReference>
<evidence type="ECO:0000313" key="3">
    <source>
        <dbReference type="EMBL" id="GFO69466.1"/>
    </source>
</evidence>
<name>A0A6V8NAE1_9BACT</name>
<reference evidence="4" key="1">
    <citation type="submission" date="2020-06" db="EMBL/GenBank/DDBJ databases">
        <title>Draft genomic sequecing of Geomonas sp. Red745.</title>
        <authorList>
            <person name="Itoh H."/>
            <person name="Xu Z.X."/>
            <person name="Ushijima N."/>
            <person name="Masuda Y."/>
            <person name="Shiratori Y."/>
            <person name="Senoo K."/>
        </authorList>
    </citation>
    <scope>NUCLEOTIDE SEQUENCE [LARGE SCALE GENOMIC DNA]</scope>
    <source>
        <strain evidence="4">Red745</strain>
    </source>
</reference>